<organism evidence="2 3">
    <name type="scientific">Arabidopsis thaliana</name>
    <name type="common">Mouse-ear cress</name>
    <dbReference type="NCBI Taxonomy" id="3702"/>
    <lineage>
        <taxon>Eukaryota</taxon>
        <taxon>Viridiplantae</taxon>
        <taxon>Streptophyta</taxon>
        <taxon>Embryophyta</taxon>
        <taxon>Tracheophyta</taxon>
        <taxon>Spermatophyta</taxon>
        <taxon>Magnoliopsida</taxon>
        <taxon>eudicotyledons</taxon>
        <taxon>Gunneridae</taxon>
        <taxon>Pentapetalae</taxon>
        <taxon>rosids</taxon>
        <taxon>malvids</taxon>
        <taxon>Brassicales</taxon>
        <taxon>Brassicaceae</taxon>
        <taxon>Camelineae</taxon>
        <taxon>Arabidopsis</taxon>
    </lineage>
</organism>
<dbReference type="CDD" id="cd10910">
    <property type="entry name" value="PIN_limkain_b1_N_like"/>
    <property type="match status" value="1"/>
</dbReference>
<dbReference type="AlphaFoldDB" id="A0A178U7Q5"/>
<dbReference type="Proteomes" id="UP000078284">
    <property type="component" value="Chromosome 5"/>
</dbReference>
<dbReference type="ExpressionAtlas" id="A0A178U7Q5">
    <property type="expression patterns" value="baseline and differential"/>
</dbReference>
<dbReference type="PANTHER" id="PTHR14379:SF90">
    <property type="entry name" value="EMB|CAB71880.1-RELATED"/>
    <property type="match status" value="1"/>
</dbReference>
<dbReference type="GO" id="GO:0010468">
    <property type="term" value="P:regulation of gene expression"/>
    <property type="evidence" value="ECO:0007669"/>
    <property type="project" value="InterPro"/>
</dbReference>
<proteinExistence type="predicted"/>
<dbReference type="PANTHER" id="PTHR14379">
    <property type="entry name" value="LIMKAIN B LKAP"/>
    <property type="match status" value="1"/>
</dbReference>
<comment type="caution">
    <text evidence="2">The sequence shown here is derived from an EMBL/GenBank/DDBJ whole genome shotgun (WGS) entry which is preliminary data.</text>
</comment>
<name>A0A178U7Q5_ARATH</name>
<dbReference type="GO" id="GO:0004540">
    <property type="term" value="F:RNA nuclease activity"/>
    <property type="evidence" value="ECO:0007669"/>
    <property type="project" value="InterPro"/>
</dbReference>
<dbReference type="EMBL" id="LUHQ01000005">
    <property type="protein sequence ID" value="OAO89896.1"/>
    <property type="molecule type" value="Genomic_DNA"/>
</dbReference>
<sequence length="211" mass="23287">MAADEGKSSRRNSSNVDTPYLSEIYASKISRYISRSCLVSCVLGRDPDLISKKIKSALDDKGCYNGPVSIRLYDDEKNIIPKELIDKYDAAGISITFVPEVAEAYGYARAHKMVVDILLWAVDSPIESNLIVLSKNFKEELTVCVIQGLHGRGYNVLLAEPLEHIPFTESSEWLWDSLCRSLSSDGGGSSQHVDNKADTVALADSLRKQTL</sequence>
<feature type="domain" description="NYN" evidence="1">
    <location>
        <begin position="45"/>
        <end position="160"/>
    </location>
</feature>
<evidence type="ECO:0000313" key="3">
    <source>
        <dbReference type="Proteomes" id="UP000078284"/>
    </source>
</evidence>
<accession>A0A178U7Q5</accession>
<evidence type="ECO:0000259" key="1">
    <source>
        <dbReference type="Pfam" id="PF01936"/>
    </source>
</evidence>
<gene>
    <name evidence="2" type="ordered locus">AXX17_At5g64070</name>
</gene>
<evidence type="ECO:0000313" key="2">
    <source>
        <dbReference type="EMBL" id="OAO89896.1"/>
    </source>
</evidence>
<dbReference type="Pfam" id="PF01936">
    <property type="entry name" value="NYN"/>
    <property type="match status" value="1"/>
</dbReference>
<dbReference type="InterPro" id="IPR021139">
    <property type="entry name" value="NYN"/>
</dbReference>
<reference evidence="3" key="1">
    <citation type="journal article" date="2016" name="Proc. Natl. Acad. Sci. U.S.A.">
        <title>Chromosome-level assembly of Arabidopsis thaliana Ler reveals the extent of translocation and inversion polymorphisms.</title>
        <authorList>
            <person name="Zapata L."/>
            <person name="Ding J."/>
            <person name="Willing E.M."/>
            <person name="Hartwig B."/>
            <person name="Bezdan D."/>
            <person name="Jiao W.B."/>
            <person name="Patel V."/>
            <person name="Velikkakam James G."/>
            <person name="Koornneef M."/>
            <person name="Ossowski S."/>
            <person name="Schneeberger K."/>
        </authorList>
    </citation>
    <scope>NUCLEOTIDE SEQUENCE [LARGE SCALE GENOMIC DNA]</scope>
    <source>
        <strain evidence="3">cv. Landsberg erecta</strain>
    </source>
</reference>
<dbReference type="GO" id="GO:0005777">
    <property type="term" value="C:peroxisome"/>
    <property type="evidence" value="ECO:0007669"/>
    <property type="project" value="InterPro"/>
</dbReference>
<protein>
    <recommendedName>
        <fullName evidence="1">NYN domain-containing protein</fullName>
    </recommendedName>
</protein>
<dbReference type="InterPro" id="IPR024768">
    <property type="entry name" value="Marf1"/>
</dbReference>